<feature type="domain" description="DUF4357" evidence="1">
    <location>
        <begin position="247"/>
        <end position="299"/>
    </location>
</feature>
<dbReference type="InterPro" id="IPR025579">
    <property type="entry name" value="DUF4357"/>
</dbReference>
<name>A0ABT2C2P5_9BURK</name>
<accession>A0ABT2C2P5</accession>
<evidence type="ECO:0000313" key="2">
    <source>
        <dbReference type="EMBL" id="MCS0631662.1"/>
    </source>
</evidence>
<dbReference type="Proteomes" id="UP001165263">
    <property type="component" value="Unassembled WGS sequence"/>
</dbReference>
<dbReference type="CDD" id="cd10447">
    <property type="entry name" value="GIY-YIG_unchar_2"/>
    <property type="match status" value="1"/>
</dbReference>
<protein>
    <submittedName>
        <fullName evidence="2">GIY-YIG nuclease family protein</fullName>
    </submittedName>
</protein>
<dbReference type="EMBL" id="JANUHC010000007">
    <property type="protein sequence ID" value="MCS0631662.1"/>
    <property type="molecule type" value="Genomic_DNA"/>
</dbReference>
<evidence type="ECO:0000313" key="3">
    <source>
        <dbReference type="Proteomes" id="UP001165263"/>
    </source>
</evidence>
<organism evidence="2 3">
    <name type="scientific">Telluria mixta</name>
    <dbReference type="NCBI Taxonomy" id="34071"/>
    <lineage>
        <taxon>Bacteria</taxon>
        <taxon>Pseudomonadati</taxon>
        <taxon>Pseudomonadota</taxon>
        <taxon>Betaproteobacteria</taxon>
        <taxon>Burkholderiales</taxon>
        <taxon>Oxalobacteraceae</taxon>
        <taxon>Telluria group</taxon>
        <taxon>Telluria</taxon>
    </lineage>
</organism>
<proteinExistence type="predicted"/>
<sequence length="324" mass="35457">MGKTIKIYLPDESVAGIRHAEIANWSGQALACPRSRFQELREWPEVQRPGVYFLLGVDDATGSDAVYIGEAEVVIDRLASHVTGKDFWTEVVAFTSKDENLTKAHVRYLESRLVEIAKQAGRYQVTNFASPQLPSLPRSDRDAMEEFLGAAKMLLGALGHKVLENLVLRPKRSNSLDQTPAVESLVDANIGSVAVEQKPYGPAVFHLRVAGIHARSMRTDEGMVVLEGSDANATTYKSLTSSMAALRQVLIESGTLAVSKAKLRVTRDHLFKSPSQAAGILAGYSINGRECWKLEDGTTYAQFETQQSNLLLEDPAPKERSGTA</sequence>
<dbReference type="Pfam" id="PF14267">
    <property type="entry name" value="DUF4357"/>
    <property type="match status" value="1"/>
</dbReference>
<keyword evidence="3" id="KW-1185">Reference proteome</keyword>
<gene>
    <name evidence="2" type="ORF">NX786_20250</name>
</gene>
<evidence type="ECO:0000259" key="1">
    <source>
        <dbReference type="Pfam" id="PF14267"/>
    </source>
</evidence>
<comment type="caution">
    <text evidence="2">The sequence shown here is derived from an EMBL/GenBank/DDBJ whole genome shotgun (WGS) entry which is preliminary data.</text>
</comment>
<reference evidence="2" key="1">
    <citation type="submission" date="2022-08" db="EMBL/GenBank/DDBJ databases">
        <title>Reclassification of Massilia species as members of the genera Telluria, Duganella, Pseudoduganella, Mokoshia gen. nov. and Zemynaea gen. nov. using orthogonal and non-orthogonal genome-based approaches.</title>
        <authorList>
            <person name="Bowman J.P."/>
        </authorList>
    </citation>
    <scope>NUCLEOTIDE SEQUENCE</scope>
    <source>
        <strain evidence="2">LMG 11547</strain>
    </source>
</reference>
<dbReference type="RefSeq" id="WP_259450714.1">
    <property type="nucleotide sequence ID" value="NZ_CP119520.1"/>
</dbReference>